<name>A0A250WTQ6_9CHLO</name>
<keyword evidence="3" id="KW-1185">Reference proteome</keyword>
<reference evidence="2 3" key="1">
    <citation type="submission" date="2017-08" db="EMBL/GenBank/DDBJ databases">
        <title>Acidophilic green algal genome provides insights into adaptation to an acidic environment.</title>
        <authorList>
            <person name="Hirooka S."/>
            <person name="Hirose Y."/>
            <person name="Kanesaki Y."/>
            <person name="Higuchi S."/>
            <person name="Fujiwara T."/>
            <person name="Onuma R."/>
            <person name="Era A."/>
            <person name="Ohbayashi R."/>
            <person name="Uzuka A."/>
            <person name="Nozaki H."/>
            <person name="Yoshikawa H."/>
            <person name="Miyagishima S.Y."/>
        </authorList>
    </citation>
    <scope>NUCLEOTIDE SEQUENCE [LARGE SCALE GENOMIC DNA]</scope>
    <source>
        <strain evidence="2 3">NIES-2499</strain>
    </source>
</reference>
<evidence type="ECO:0000313" key="3">
    <source>
        <dbReference type="Proteomes" id="UP000232323"/>
    </source>
</evidence>
<dbReference type="GO" id="GO:0005737">
    <property type="term" value="C:cytoplasm"/>
    <property type="evidence" value="ECO:0007669"/>
    <property type="project" value="TreeGrafter"/>
</dbReference>
<dbReference type="Gene3D" id="3.50.50.60">
    <property type="entry name" value="FAD/NAD(P)-binding domain"/>
    <property type="match status" value="1"/>
</dbReference>
<gene>
    <name evidence="2" type="ORF">CEUSTIGMA_g1380.t1</name>
</gene>
<protein>
    <recommendedName>
        <fullName evidence="1">FAD dependent oxidoreductase domain-containing protein</fullName>
    </recommendedName>
</protein>
<dbReference type="SUPFAM" id="SSF51905">
    <property type="entry name" value="FAD/NAD(P)-binding domain"/>
    <property type="match status" value="1"/>
</dbReference>
<dbReference type="PANTHER" id="PTHR13847">
    <property type="entry name" value="SARCOSINE DEHYDROGENASE-RELATED"/>
    <property type="match status" value="1"/>
</dbReference>
<dbReference type="STRING" id="1157962.A0A250WTQ6"/>
<dbReference type="OrthoDB" id="498204at2759"/>
<sequence>MQLLKVRVHTSRGISGHYKNHFESRHQDRLSSIKAMDQEPIGVQGSKRIVVIGGGIIGSSIAYYLSERGAKVTVLERECLAAAASGRAGGFLALDWNESTPLRHMSHLSYRLHQELSLKFGPEHIGYRPVHTYQVSGVETSAVKSPLKLRHRAERGPEGALPPWVDGDMRFVEVIGSTSSTAQVHPRLLTEALMGCAVSRGSSMLIGTACGLLQSADKRIMGVLVEDQDPVHADAVVIAMGPWTSQVSSWIPGLQVGNNIGQKYHSVVLRPQQLVSEHCLFTSFKYASGRIVQPELYPRPDGSVYVCGEPQSLPVPSSPQEVRLDPSLSQNLRSAAASMSSVLAAADVEAEQSCYLPLSPVSDGLPMVGQVEEIPGLYVASGHSCWGILHGPATGLMMSELLLDGEVKCLPAECSAALCPSRTL</sequence>
<organism evidence="2 3">
    <name type="scientific">Chlamydomonas eustigma</name>
    <dbReference type="NCBI Taxonomy" id="1157962"/>
    <lineage>
        <taxon>Eukaryota</taxon>
        <taxon>Viridiplantae</taxon>
        <taxon>Chlorophyta</taxon>
        <taxon>core chlorophytes</taxon>
        <taxon>Chlorophyceae</taxon>
        <taxon>CS clade</taxon>
        <taxon>Chlamydomonadales</taxon>
        <taxon>Chlamydomonadaceae</taxon>
        <taxon>Chlamydomonas</taxon>
    </lineage>
</organism>
<evidence type="ECO:0000313" key="2">
    <source>
        <dbReference type="EMBL" id="GAX73930.1"/>
    </source>
</evidence>
<dbReference type="Pfam" id="PF01266">
    <property type="entry name" value="DAO"/>
    <property type="match status" value="1"/>
</dbReference>
<evidence type="ECO:0000259" key="1">
    <source>
        <dbReference type="Pfam" id="PF01266"/>
    </source>
</evidence>
<dbReference type="InterPro" id="IPR036188">
    <property type="entry name" value="FAD/NAD-bd_sf"/>
</dbReference>
<feature type="domain" description="FAD dependent oxidoreductase" evidence="1">
    <location>
        <begin position="48"/>
        <end position="401"/>
    </location>
</feature>
<dbReference type="AlphaFoldDB" id="A0A250WTQ6"/>
<dbReference type="InterPro" id="IPR006076">
    <property type="entry name" value="FAD-dep_OxRdtase"/>
</dbReference>
<dbReference type="EMBL" id="BEGY01000005">
    <property type="protein sequence ID" value="GAX73930.1"/>
    <property type="molecule type" value="Genomic_DNA"/>
</dbReference>
<proteinExistence type="predicted"/>
<comment type="caution">
    <text evidence="2">The sequence shown here is derived from an EMBL/GenBank/DDBJ whole genome shotgun (WGS) entry which is preliminary data.</text>
</comment>
<dbReference type="Gene3D" id="3.30.9.10">
    <property type="entry name" value="D-Amino Acid Oxidase, subunit A, domain 2"/>
    <property type="match status" value="1"/>
</dbReference>
<accession>A0A250WTQ6</accession>
<dbReference type="PANTHER" id="PTHR13847:SF150">
    <property type="entry name" value="OXIDOREDUCTASE TDA3-RELATED"/>
    <property type="match status" value="1"/>
</dbReference>
<dbReference type="Proteomes" id="UP000232323">
    <property type="component" value="Unassembled WGS sequence"/>
</dbReference>